<feature type="transmembrane region" description="Helical" evidence="6">
    <location>
        <begin position="20"/>
        <end position="41"/>
    </location>
</feature>
<keyword evidence="5 6" id="KW-0472">Membrane</keyword>
<evidence type="ECO:0000256" key="2">
    <source>
        <dbReference type="ARBA" id="ARBA00022448"/>
    </source>
</evidence>
<dbReference type="EMBL" id="BAABFR010000002">
    <property type="protein sequence ID" value="GAA4383207.1"/>
    <property type="molecule type" value="Genomic_DNA"/>
</dbReference>
<comment type="subcellular location">
    <subcellularLocation>
        <location evidence="6">Cell membrane</location>
        <topology evidence="6">Multi-pass membrane protein</topology>
    </subcellularLocation>
    <subcellularLocation>
        <location evidence="1">Membrane</location>
        <topology evidence="1">Multi-pass membrane protein</topology>
    </subcellularLocation>
</comment>
<evidence type="ECO:0000313" key="8">
    <source>
        <dbReference type="EMBL" id="GAA4383207.1"/>
    </source>
</evidence>
<dbReference type="RefSeq" id="WP_344989614.1">
    <property type="nucleotide sequence ID" value="NZ_BAABFR010000002.1"/>
</dbReference>
<keyword evidence="2 6" id="KW-0813">Transport</keyword>
<keyword evidence="9" id="KW-1185">Reference proteome</keyword>
<feature type="transmembrane region" description="Helical" evidence="6">
    <location>
        <begin position="103"/>
        <end position="122"/>
    </location>
</feature>
<evidence type="ECO:0000256" key="4">
    <source>
        <dbReference type="ARBA" id="ARBA00022989"/>
    </source>
</evidence>
<comment type="caution">
    <text evidence="8">The sequence shown here is derived from an EMBL/GenBank/DDBJ whole genome shotgun (WGS) entry which is preliminary data.</text>
</comment>
<dbReference type="InterPro" id="IPR035906">
    <property type="entry name" value="MetI-like_sf"/>
</dbReference>
<dbReference type="InterPro" id="IPR000515">
    <property type="entry name" value="MetI-like"/>
</dbReference>
<evidence type="ECO:0000259" key="7">
    <source>
        <dbReference type="PROSITE" id="PS50928"/>
    </source>
</evidence>
<dbReference type="PANTHER" id="PTHR30177">
    <property type="entry name" value="GLYCINE BETAINE/L-PROLINE TRANSPORT SYSTEM PERMEASE PROTEIN PROW"/>
    <property type="match status" value="1"/>
</dbReference>
<feature type="domain" description="ABC transmembrane type-1" evidence="7">
    <location>
        <begin position="15"/>
        <end position="201"/>
    </location>
</feature>
<evidence type="ECO:0000256" key="5">
    <source>
        <dbReference type="ARBA" id="ARBA00023136"/>
    </source>
</evidence>
<feature type="transmembrane region" description="Helical" evidence="6">
    <location>
        <begin position="77"/>
        <end position="96"/>
    </location>
</feature>
<dbReference type="Gene3D" id="1.10.3720.10">
    <property type="entry name" value="MetI-like"/>
    <property type="match status" value="1"/>
</dbReference>
<name>A0ABP8J226_9ACTN</name>
<organism evidence="8 9">
    <name type="scientific">Tsukamurella soli</name>
    <dbReference type="NCBI Taxonomy" id="644556"/>
    <lineage>
        <taxon>Bacteria</taxon>
        <taxon>Bacillati</taxon>
        <taxon>Actinomycetota</taxon>
        <taxon>Actinomycetes</taxon>
        <taxon>Mycobacteriales</taxon>
        <taxon>Tsukamurellaceae</taxon>
        <taxon>Tsukamurella</taxon>
    </lineage>
</organism>
<evidence type="ECO:0000256" key="1">
    <source>
        <dbReference type="ARBA" id="ARBA00004141"/>
    </source>
</evidence>
<feature type="transmembrane region" description="Helical" evidence="6">
    <location>
        <begin position="142"/>
        <end position="167"/>
    </location>
</feature>
<dbReference type="PANTHER" id="PTHR30177:SF4">
    <property type="entry name" value="OSMOPROTECTANT IMPORT PERMEASE PROTEIN OSMW"/>
    <property type="match status" value="1"/>
</dbReference>
<comment type="similarity">
    <text evidence="6">Belongs to the binding-protein-dependent transport system permease family.</text>
</comment>
<dbReference type="InterPro" id="IPR051204">
    <property type="entry name" value="ABC_transp_perm/SBD"/>
</dbReference>
<feature type="transmembrane region" description="Helical" evidence="6">
    <location>
        <begin position="48"/>
        <end position="71"/>
    </location>
</feature>
<keyword evidence="3 6" id="KW-0812">Transmembrane</keyword>
<gene>
    <name evidence="8" type="ORF">GCM10023147_02050</name>
</gene>
<keyword evidence="4 6" id="KW-1133">Transmembrane helix</keyword>
<evidence type="ECO:0000256" key="3">
    <source>
        <dbReference type="ARBA" id="ARBA00022692"/>
    </source>
</evidence>
<dbReference type="CDD" id="cd06261">
    <property type="entry name" value="TM_PBP2"/>
    <property type="match status" value="1"/>
</dbReference>
<reference evidence="9" key="1">
    <citation type="journal article" date="2019" name="Int. J. Syst. Evol. Microbiol.">
        <title>The Global Catalogue of Microorganisms (GCM) 10K type strain sequencing project: providing services to taxonomists for standard genome sequencing and annotation.</title>
        <authorList>
            <consortium name="The Broad Institute Genomics Platform"/>
            <consortium name="The Broad Institute Genome Sequencing Center for Infectious Disease"/>
            <person name="Wu L."/>
            <person name="Ma J."/>
        </authorList>
    </citation>
    <scope>NUCLEOTIDE SEQUENCE [LARGE SCALE GENOMIC DNA]</scope>
    <source>
        <strain evidence="9">JCM 17688</strain>
    </source>
</reference>
<proteinExistence type="inferred from homology"/>
<accession>A0ABP8J226</accession>
<evidence type="ECO:0000313" key="9">
    <source>
        <dbReference type="Proteomes" id="UP001500635"/>
    </source>
</evidence>
<feature type="transmembrane region" description="Helical" evidence="6">
    <location>
        <begin position="179"/>
        <end position="204"/>
    </location>
</feature>
<dbReference type="SUPFAM" id="SSF161098">
    <property type="entry name" value="MetI-like"/>
    <property type="match status" value="1"/>
</dbReference>
<protein>
    <submittedName>
        <fullName evidence="8">ABC transporter permease subunit</fullName>
    </submittedName>
</protein>
<evidence type="ECO:0000256" key="6">
    <source>
        <dbReference type="RuleBase" id="RU363032"/>
    </source>
</evidence>
<dbReference type="PROSITE" id="PS50928">
    <property type="entry name" value="ABC_TM1"/>
    <property type="match status" value="1"/>
</dbReference>
<sequence>MNWVGENWGQIATYGLAHVWLSVIPIVIGTVVAVPIGWVANRRRLSRGVLLSITGVLYAIPSLPLFVVLPSLLGTKILSPVNVVVALTIYAVALMVRSAADAFAAVDGGITLSAVAVGYGGWRRFWGVEIPVAGPVLLAGIRVVAVSTVSLVTVGSLIGVNSFGYFFIDGYQRDFPTEIWVGIVGTVVIALFLDQILVLLGWWLMPWARRSGNSGRLGGRWLRQRRDAAATRAAVTP</sequence>
<dbReference type="Proteomes" id="UP001500635">
    <property type="component" value="Unassembled WGS sequence"/>
</dbReference>
<dbReference type="Pfam" id="PF00528">
    <property type="entry name" value="BPD_transp_1"/>
    <property type="match status" value="1"/>
</dbReference>